<accession>A0A8H3F441</accession>
<dbReference type="GO" id="GO:0005654">
    <property type="term" value="C:nucleoplasm"/>
    <property type="evidence" value="ECO:0007669"/>
    <property type="project" value="TreeGrafter"/>
</dbReference>
<feature type="region of interest" description="Disordered" evidence="2">
    <location>
        <begin position="232"/>
        <end position="271"/>
    </location>
</feature>
<evidence type="ECO:0008006" key="7">
    <source>
        <dbReference type="Google" id="ProtNLM"/>
    </source>
</evidence>
<evidence type="ECO:0000313" key="5">
    <source>
        <dbReference type="EMBL" id="CAF9916679.1"/>
    </source>
</evidence>
<evidence type="ECO:0000256" key="1">
    <source>
        <dbReference type="PROSITE-ProRule" id="PRU00176"/>
    </source>
</evidence>
<dbReference type="InterPro" id="IPR007275">
    <property type="entry name" value="YTH_domain"/>
</dbReference>
<evidence type="ECO:0000259" key="3">
    <source>
        <dbReference type="PROSITE" id="PS50102"/>
    </source>
</evidence>
<evidence type="ECO:0000256" key="2">
    <source>
        <dbReference type="SAM" id="MobiDB-lite"/>
    </source>
</evidence>
<dbReference type="GO" id="GO:1990247">
    <property type="term" value="F:N6-methyladenosine-containing RNA reader activity"/>
    <property type="evidence" value="ECO:0007669"/>
    <property type="project" value="TreeGrafter"/>
</dbReference>
<dbReference type="SMART" id="SM00360">
    <property type="entry name" value="RRM"/>
    <property type="match status" value="1"/>
</dbReference>
<feature type="region of interest" description="Disordered" evidence="2">
    <location>
        <begin position="345"/>
        <end position="380"/>
    </location>
</feature>
<feature type="region of interest" description="Disordered" evidence="2">
    <location>
        <begin position="514"/>
        <end position="551"/>
    </location>
</feature>
<feature type="compositionally biased region" description="Polar residues" evidence="2">
    <location>
        <begin position="362"/>
        <end position="372"/>
    </location>
</feature>
<dbReference type="AlphaFoldDB" id="A0A8H3F441"/>
<dbReference type="SUPFAM" id="SSF54928">
    <property type="entry name" value="RNA-binding domain, RBD"/>
    <property type="match status" value="1"/>
</dbReference>
<dbReference type="Pfam" id="PF04146">
    <property type="entry name" value="YTH"/>
    <property type="match status" value="1"/>
</dbReference>
<dbReference type="EMBL" id="CAJPDQ010000011">
    <property type="protein sequence ID" value="CAF9916679.1"/>
    <property type="molecule type" value="Genomic_DNA"/>
</dbReference>
<feature type="region of interest" description="Disordered" evidence="2">
    <location>
        <begin position="80"/>
        <end position="102"/>
    </location>
</feature>
<comment type="caution">
    <text evidence="5">The sequence shown here is derived from an EMBL/GenBank/DDBJ whole genome shotgun (WGS) entry which is preliminary data.</text>
</comment>
<dbReference type="Gene3D" id="3.30.70.330">
    <property type="match status" value="1"/>
</dbReference>
<evidence type="ECO:0000313" key="6">
    <source>
        <dbReference type="Proteomes" id="UP000664169"/>
    </source>
</evidence>
<dbReference type="InterPro" id="IPR035979">
    <property type="entry name" value="RBD_domain_sf"/>
</dbReference>
<feature type="compositionally biased region" description="Polar residues" evidence="2">
    <location>
        <begin position="531"/>
        <end position="543"/>
    </location>
</feature>
<dbReference type="OrthoDB" id="306690at2759"/>
<sequence length="651" mass="72385">MAYFYVQQWYVLPNIAEVVHPNPNPNPNEAQAGLEWPIAPSSSFTPSQHFHQVPPITHISTPQNQLQIPQERYDRIMAESGRGNLPDGYSRTTHNPENPEDELSMASLNLSLPDRGPVQTYGQSYATAESHQTQLRSPPYTTQHQPINATHPHQQGYSGQAQTYGYQIPAHRAPAGSLQPQFHNQSIYQTQQAVFYPQYTHSVPVYQGLQRVADPMMNRAYPANVPQALSPTWSQFSGDTINPQAASPRSMPSVPRGPPRKPKQSGHALWVGNLPPGALVNDLKDHFSRDATNDIESVFLISKSNCAFVNYKTEAACAAAMTRFHDSRFSGVRLVCRLRRITANPAGSSPGGLTTPAAPTAEGQTTVEAGTTSREEPVRAQEINRQPASGDQVNDKYFIVKSLTVEDLELSARNGIWATQAHNEETLNKAYESVENVYLIFSANKSGEYFGYARMISPINEVSAAKLDWKPAVVQPVNIDPDLPRSIPTPATETAPRGRIIDDSARGTIFWEAETDSGDDDETALDHENPTTEPQNEPTSPLNSDLKEEQLPNQQPYGHPFRIQWLSTARLPFYRTRGLRNAWNSNREVKIARDGTELETSVGRRLISMFGTTQQPLLSSDPRFPLTLAPGNILGQESTNLSPRHYQHQRY</sequence>
<dbReference type="GO" id="GO:0000381">
    <property type="term" value="P:regulation of alternative mRNA splicing, via spliceosome"/>
    <property type="evidence" value="ECO:0007669"/>
    <property type="project" value="TreeGrafter"/>
</dbReference>
<dbReference type="CDD" id="cd21134">
    <property type="entry name" value="YTH"/>
    <property type="match status" value="1"/>
</dbReference>
<proteinExistence type="predicted"/>
<dbReference type="InterPro" id="IPR057720">
    <property type="entry name" value="RRM_YTH1"/>
</dbReference>
<reference evidence="5" key="1">
    <citation type="submission" date="2021-03" db="EMBL/GenBank/DDBJ databases">
        <authorList>
            <person name="Tagirdzhanova G."/>
        </authorList>
    </citation>
    <scope>NUCLEOTIDE SEQUENCE</scope>
</reference>
<dbReference type="InterPro" id="IPR000504">
    <property type="entry name" value="RRM_dom"/>
</dbReference>
<organism evidence="5 6">
    <name type="scientific">Gomphillus americanus</name>
    <dbReference type="NCBI Taxonomy" id="1940652"/>
    <lineage>
        <taxon>Eukaryota</taxon>
        <taxon>Fungi</taxon>
        <taxon>Dikarya</taxon>
        <taxon>Ascomycota</taxon>
        <taxon>Pezizomycotina</taxon>
        <taxon>Lecanoromycetes</taxon>
        <taxon>OSLEUM clade</taxon>
        <taxon>Ostropomycetidae</taxon>
        <taxon>Ostropales</taxon>
        <taxon>Graphidaceae</taxon>
        <taxon>Gomphilloideae</taxon>
        <taxon>Gomphillus</taxon>
    </lineage>
</organism>
<dbReference type="PANTHER" id="PTHR12357">
    <property type="entry name" value="YTH YT521-B HOMOLOGY DOMAIN-CONTAINING"/>
    <property type="match status" value="1"/>
</dbReference>
<feature type="domain" description="RRM" evidence="3">
    <location>
        <begin position="267"/>
        <end position="348"/>
    </location>
</feature>
<protein>
    <recommendedName>
        <fullName evidence="7">YTH domain-containing protein</fullName>
    </recommendedName>
</protein>
<dbReference type="InterPro" id="IPR045168">
    <property type="entry name" value="YTH_prot"/>
</dbReference>
<dbReference type="GO" id="GO:0003729">
    <property type="term" value="F:mRNA binding"/>
    <property type="evidence" value="ECO:0007669"/>
    <property type="project" value="TreeGrafter"/>
</dbReference>
<dbReference type="Gene3D" id="3.10.590.10">
    <property type="entry name" value="ph1033 like domains"/>
    <property type="match status" value="1"/>
</dbReference>
<keyword evidence="6" id="KW-1185">Reference proteome</keyword>
<dbReference type="CDD" id="cd00590">
    <property type="entry name" value="RRM_SF"/>
    <property type="match status" value="1"/>
</dbReference>
<gene>
    <name evidence="5" type="ORF">GOMPHAMPRED_001075</name>
</gene>
<dbReference type="Proteomes" id="UP000664169">
    <property type="component" value="Unassembled WGS sequence"/>
</dbReference>
<dbReference type="InterPro" id="IPR012677">
    <property type="entry name" value="Nucleotide-bd_a/b_plait_sf"/>
</dbReference>
<dbReference type="Pfam" id="PF25701">
    <property type="entry name" value="RRM_YTH1"/>
    <property type="match status" value="1"/>
</dbReference>
<dbReference type="PROSITE" id="PS50102">
    <property type="entry name" value="RRM"/>
    <property type="match status" value="1"/>
</dbReference>
<evidence type="ECO:0000259" key="4">
    <source>
        <dbReference type="PROSITE" id="PS50882"/>
    </source>
</evidence>
<dbReference type="PROSITE" id="PS50882">
    <property type="entry name" value="YTH"/>
    <property type="match status" value="1"/>
</dbReference>
<feature type="compositionally biased region" description="Acidic residues" evidence="2">
    <location>
        <begin position="514"/>
        <end position="523"/>
    </location>
</feature>
<name>A0A8H3F441_9LECA</name>
<keyword evidence="1" id="KW-0694">RNA-binding</keyword>
<dbReference type="PANTHER" id="PTHR12357:SF3">
    <property type="entry name" value="YTH DOMAIN-CONTAINING PROTEIN 1"/>
    <property type="match status" value="1"/>
</dbReference>
<dbReference type="GO" id="GO:0000398">
    <property type="term" value="P:mRNA splicing, via spliceosome"/>
    <property type="evidence" value="ECO:0007669"/>
    <property type="project" value="TreeGrafter"/>
</dbReference>
<feature type="compositionally biased region" description="Polar residues" evidence="2">
    <location>
        <begin position="232"/>
        <end position="247"/>
    </location>
</feature>
<feature type="domain" description="YTH" evidence="4">
    <location>
        <begin position="395"/>
        <end position="610"/>
    </location>
</feature>